<reference evidence="1" key="1">
    <citation type="submission" date="2022-08" db="EMBL/GenBank/DDBJ databases">
        <title>Genome Sequence of Lecanicillium fungicola.</title>
        <authorList>
            <person name="Buettner E."/>
        </authorList>
    </citation>
    <scope>NUCLEOTIDE SEQUENCE</scope>
    <source>
        <strain evidence="1">Babe33</strain>
    </source>
</reference>
<name>A0ACC1MY60_9HYPO</name>
<comment type="caution">
    <text evidence="1">The sequence shown here is derived from an EMBL/GenBank/DDBJ whole genome shotgun (WGS) entry which is preliminary data.</text>
</comment>
<sequence>MSESSGGHSTTQPDHSMDPRTSELHPQHHAAIDPGASLSPTSHPAMISHHDDTSSRYHNRPVTPSSNSVHLLHYAAVTSPLRKDTASSVSTQATAATLGSSETNTTSYSADTSPSLHQSIFSIKDGTDVSNNRRASRRRTGPLSQQSRERAALIRKLGACPDCRRRRVACHPSHHDMTWEDVVSKFHRSHSPTMQDITASSMPRGESISPITTMRDAQASFASDSQDMDIDPGPSRAHHHASRSSLSDARIRTPLPSGPRLEKSLSLPGIDTFRNELQSTANKMLSTANRGRYSEVRALLLVWQDDDDAANVHAATRELADVFEKYYRFSFQIQAMPSSEPGLAKDTWRWLSRTLDRFADEDDHREVLKIRIPETRTGPSVRKRNSTELPNAFSYDDERQFEAAIRLPESNAPK</sequence>
<evidence type="ECO:0000313" key="2">
    <source>
        <dbReference type="Proteomes" id="UP001143910"/>
    </source>
</evidence>
<evidence type="ECO:0000313" key="1">
    <source>
        <dbReference type="EMBL" id="KAJ2971133.1"/>
    </source>
</evidence>
<accession>A0ACC1MY60</accession>
<organism evidence="1 2">
    <name type="scientific">Zarea fungicola</name>
    <dbReference type="NCBI Taxonomy" id="93591"/>
    <lineage>
        <taxon>Eukaryota</taxon>
        <taxon>Fungi</taxon>
        <taxon>Dikarya</taxon>
        <taxon>Ascomycota</taxon>
        <taxon>Pezizomycotina</taxon>
        <taxon>Sordariomycetes</taxon>
        <taxon>Hypocreomycetidae</taxon>
        <taxon>Hypocreales</taxon>
        <taxon>Cordycipitaceae</taxon>
        <taxon>Zarea</taxon>
    </lineage>
</organism>
<gene>
    <name evidence="1" type="ORF">NQ176_g7845</name>
</gene>
<proteinExistence type="predicted"/>
<protein>
    <submittedName>
        <fullName evidence="1">Uncharacterized protein</fullName>
    </submittedName>
</protein>
<dbReference type="Proteomes" id="UP001143910">
    <property type="component" value="Unassembled WGS sequence"/>
</dbReference>
<dbReference type="EMBL" id="JANJQO010001400">
    <property type="protein sequence ID" value="KAJ2971133.1"/>
    <property type="molecule type" value="Genomic_DNA"/>
</dbReference>
<keyword evidence="2" id="KW-1185">Reference proteome</keyword>